<dbReference type="Proteomes" id="UP000799539">
    <property type="component" value="Unassembled WGS sequence"/>
</dbReference>
<feature type="chain" id="PRO_5025546857" description="Lysine-specific metallo-endopeptidase domain-containing protein" evidence="1">
    <location>
        <begin position="20"/>
        <end position="522"/>
    </location>
</feature>
<dbReference type="GO" id="GO:0008237">
    <property type="term" value="F:metallopeptidase activity"/>
    <property type="evidence" value="ECO:0007669"/>
    <property type="project" value="InterPro"/>
</dbReference>
<dbReference type="InterPro" id="IPR024079">
    <property type="entry name" value="MetalloPept_cat_dom_sf"/>
</dbReference>
<dbReference type="AlphaFoldDB" id="A0A6A6FLZ9"/>
<evidence type="ECO:0000313" key="3">
    <source>
        <dbReference type="Proteomes" id="UP000799539"/>
    </source>
</evidence>
<dbReference type="OrthoDB" id="3482317at2759"/>
<evidence type="ECO:0000313" key="2">
    <source>
        <dbReference type="EMBL" id="KAF2214413.1"/>
    </source>
</evidence>
<dbReference type="Gene3D" id="3.40.390.10">
    <property type="entry name" value="Collagenase (Catalytic Domain)"/>
    <property type="match status" value="1"/>
</dbReference>
<reference evidence="2" key="1">
    <citation type="journal article" date="2020" name="Stud. Mycol.">
        <title>101 Dothideomycetes genomes: a test case for predicting lifestyles and emergence of pathogens.</title>
        <authorList>
            <person name="Haridas S."/>
            <person name="Albert R."/>
            <person name="Binder M."/>
            <person name="Bloem J."/>
            <person name="Labutti K."/>
            <person name="Salamov A."/>
            <person name="Andreopoulos B."/>
            <person name="Baker S."/>
            <person name="Barry K."/>
            <person name="Bills G."/>
            <person name="Bluhm B."/>
            <person name="Cannon C."/>
            <person name="Castanera R."/>
            <person name="Culley D."/>
            <person name="Daum C."/>
            <person name="Ezra D."/>
            <person name="Gonzalez J."/>
            <person name="Henrissat B."/>
            <person name="Kuo A."/>
            <person name="Liang C."/>
            <person name="Lipzen A."/>
            <person name="Lutzoni F."/>
            <person name="Magnuson J."/>
            <person name="Mondo S."/>
            <person name="Nolan M."/>
            <person name="Ohm R."/>
            <person name="Pangilinan J."/>
            <person name="Park H.-J."/>
            <person name="Ramirez L."/>
            <person name="Alfaro M."/>
            <person name="Sun H."/>
            <person name="Tritt A."/>
            <person name="Yoshinaga Y."/>
            <person name="Zwiers L.-H."/>
            <person name="Turgeon B."/>
            <person name="Goodwin S."/>
            <person name="Spatafora J."/>
            <person name="Crous P."/>
            <person name="Grigoriev I."/>
        </authorList>
    </citation>
    <scope>NUCLEOTIDE SEQUENCE</scope>
    <source>
        <strain evidence="2">SCOH1-5</strain>
    </source>
</reference>
<feature type="signal peptide" evidence="1">
    <location>
        <begin position="1"/>
        <end position="19"/>
    </location>
</feature>
<evidence type="ECO:0000256" key="1">
    <source>
        <dbReference type="SAM" id="SignalP"/>
    </source>
</evidence>
<dbReference type="EMBL" id="ML992668">
    <property type="protein sequence ID" value="KAF2214413.1"/>
    <property type="molecule type" value="Genomic_DNA"/>
</dbReference>
<protein>
    <recommendedName>
        <fullName evidence="4">Lysine-specific metallo-endopeptidase domain-containing protein</fullName>
    </recommendedName>
</protein>
<proteinExistence type="predicted"/>
<accession>A0A6A6FLZ9</accession>
<evidence type="ECO:0008006" key="4">
    <source>
        <dbReference type="Google" id="ProtNLM"/>
    </source>
</evidence>
<keyword evidence="1" id="KW-0732">Signal</keyword>
<gene>
    <name evidence="2" type="ORF">CERZMDRAFT_83116</name>
</gene>
<organism evidence="2 3">
    <name type="scientific">Cercospora zeae-maydis SCOH1-5</name>
    <dbReference type="NCBI Taxonomy" id="717836"/>
    <lineage>
        <taxon>Eukaryota</taxon>
        <taxon>Fungi</taxon>
        <taxon>Dikarya</taxon>
        <taxon>Ascomycota</taxon>
        <taxon>Pezizomycotina</taxon>
        <taxon>Dothideomycetes</taxon>
        <taxon>Dothideomycetidae</taxon>
        <taxon>Mycosphaerellales</taxon>
        <taxon>Mycosphaerellaceae</taxon>
        <taxon>Cercospora</taxon>
    </lineage>
</organism>
<sequence length="522" mass="59012">MHSIHKILLIGATATLSAGSPVQLGNADAATANEGKNVIQARQDLPEILNFDGIDWAQTEDLGKCSRDQMGILMETAKNIYDWYGMAPLAVERTDDEDPVWQRWFGGRIEQGIPQPRYTWFGDHDARSPVERQWLKQIDSTYQHILSSLRSARDYPMMGNAKPSKKNRRVTFLCQSAERLPGHCKSNSRLPAYTTQNDADWPNSGFGYTISFCDTFFSEDRVFARDLVNSKPTYTLSKLETFEHILYHEYMHVKWFGHPYKIVDLTESLLVTDDFDQLIYGANACSAFARKLYAKEANSSVNPLTGINADNYAWYATNKILREAWGAKDDPFNYLDRDDYPQLSSPKRRRSAQAAEPEILARSLMNVARDDADQNEAIEDLQKWPRNCIWTLEEEDNMCELLRDDYDDWVAEELGTTLSAECQQVDPNKPFFELNAVHPDCKCTDDKTGDDVRLYEIGRCKGFVGVALGCRDADDGGCDCRTNLNNGPQHISKSDKGDQACKSFSRGGMTEQDIDDLIATGG</sequence>
<name>A0A6A6FLZ9_9PEZI</name>
<keyword evidence="3" id="KW-1185">Reference proteome</keyword>